<feature type="region of interest" description="Disordered" evidence="4">
    <location>
        <begin position="1"/>
        <end position="30"/>
    </location>
</feature>
<dbReference type="RefSeq" id="WP_209681644.1">
    <property type="nucleotide sequence ID" value="NZ_JAGIOI010000001.1"/>
</dbReference>
<evidence type="ECO:0000256" key="4">
    <source>
        <dbReference type="SAM" id="MobiDB-lite"/>
    </source>
</evidence>
<sequence>MATETPGTPAGERPARKRAQPRTMTSPMLKAMASPLRRRIVSVLAAQDYARATDLAQQLDVPANKLSYHLRILADAGMVREAPQFARDNRDRVWQAANEVYRLGSPEDPTPDREALSLGAYLSQMELDQHAALSRVLAWVPDYATGRDAEPKAELAIGTLRLTPAEAKDLFQDIERVVEAARKLHREPGEPGVKTWDYTFMAVREDL</sequence>
<organism evidence="6 7">
    <name type="scientific">Arthrobacter stackebrandtii</name>
    <dbReference type="NCBI Taxonomy" id="272161"/>
    <lineage>
        <taxon>Bacteria</taxon>
        <taxon>Bacillati</taxon>
        <taxon>Actinomycetota</taxon>
        <taxon>Actinomycetes</taxon>
        <taxon>Micrococcales</taxon>
        <taxon>Micrococcaceae</taxon>
        <taxon>Arthrobacter</taxon>
    </lineage>
</organism>
<evidence type="ECO:0000256" key="3">
    <source>
        <dbReference type="ARBA" id="ARBA00023163"/>
    </source>
</evidence>
<feature type="domain" description="HTH arsR-type" evidence="5">
    <location>
        <begin position="27"/>
        <end position="127"/>
    </location>
</feature>
<dbReference type="SMART" id="SM00418">
    <property type="entry name" value="HTH_ARSR"/>
    <property type="match status" value="1"/>
</dbReference>
<dbReference type="Proteomes" id="UP000711614">
    <property type="component" value="Unassembled WGS sequence"/>
</dbReference>
<dbReference type="PANTHER" id="PTHR33154">
    <property type="entry name" value="TRANSCRIPTIONAL REGULATOR, ARSR FAMILY"/>
    <property type="match status" value="1"/>
</dbReference>
<dbReference type="GO" id="GO:0003677">
    <property type="term" value="F:DNA binding"/>
    <property type="evidence" value="ECO:0007669"/>
    <property type="project" value="UniProtKB-KW"/>
</dbReference>
<dbReference type="InterPro" id="IPR051081">
    <property type="entry name" value="HTH_MetalResp_TranReg"/>
</dbReference>
<protein>
    <submittedName>
        <fullName evidence="6">DNA-binding transcriptional ArsR family regulator</fullName>
    </submittedName>
</protein>
<name>A0ABS4YZK1_9MICC</name>
<dbReference type="Gene3D" id="1.10.10.10">
    <property type="entry name" value="Winged helix-like DNA-binding domain superfamily/Winged helix DNA-binding domain"/>
    <property type="match status" value="1"/>
</dbReference>
<accession>A0ABS4YZK1</accession>
<reference evidence="6 7" key="1">
    <citation type="submission" date="2021-03" db="EMBL/GenBank/DDBJ databases">
        <title>Sequencing the genomes of 1000 actinobacteria strains.</title>
        <authorList>
            <person name="Klenk H.-P."/>
        </authorList>
    </citation>
    <scope>NUCLEOTIDE SEQUENCE [LARGE SCALE GENOMIC DNA]</scope>
    <source>
        <strain evidence="6 7">DSM 16005</strain>
    </source>
</reference>
<dbReference type="SUPFAM" id="SSF46785">
    <property type="entry name" value="Winged helix' DNA-binding domain"/>
    <property type="match status" value="1"/>
</dbReference>
<evidence type="ECO:0000256" key="2">
    <source>
        <dbReference type="ARBA" id="ARBA00023125"/>
    </source>
</evidence>
<evidence type="ECO:0000313" key="7">
    <source>
        <dbReference type="Proteomes" id="UP000711614"/>
    </source>
</evidence>
<gene>
    <name evidence="6" type="ORF">JOF48_002799</name>
</gene>
<evidence type="ECO:0000256" key="1">
    <source>
        <dbReference type="ARBA" id="ARBA00023015"/>
    </source>
</evidence>
<evidence type="ECO:0000259" key="5">
    <source>
        <dbReference type="SMART" id="SM00418"/>
    </source>
</evidence>
<dbReference type="InterPro" id="IPR011991">
    <property type="entry name" value="ArsR-like_HTH"/>
</dbReference>
<evidence type="ECO:0000313" key="6">
    <source>
        <dbReference type="EMBL" id="MBP2414000.1"/>
    </source>
</evidence>
<comment type="caution">
    <text evidence="6">The sequence shown here is derived from an EMBL/GenBank/DDBJ whole genome shotgun (WGS) entry which is preliminary data.</text>
</comment>
<dbReference type="CDD" id="cd00090">
    <property type="entry name" value="HTH_ARSR"/>
    <property type="match status" value="1"/>
</dbReference>
<dbReference type="EMBL" id="JAGIOI010000001">
    <property type="protein sequence ID" value="MBP2414000.1"/>
    <property type="molecule type" value="Genomic_DNA"/>
</dbReference>
<dbReference type="Pfam" id="PF12840">
    <property type="entry name" value="HTH_20"/>
    <property type="match status" value="1"/>
</dbReference>
<keyword evidence="1" id="KW-0805">Transcription regulation</keyword>
<keyword evidence="7" id="KW-1185">Reference proteome</keyword>
<proteinExistence type="predicted"/>
<dbReference type="InterPro" id="IPR036388">
    <property type="entry name" value="WH-like_DNA-bd_sf"/>
</dbReference>
<dbReference type="InterPro" id="IPR001845">
    <property type="entry name" value="HTH_ArsR_DNA-bd_dom"/>
</dbReference>
<dbReference type="PANTHER" id="PTHR33154:SF15">
    <property type="entry name" value="REGULATORY PROTEIN ARSR"/>
    <property type="match status" value="1"/>
</dbReference>
<keyword evidence="3" id="KW-0804">Transcription</keyword>
<dbReference type="InterPro" id="IPR036390">
    <property type="entry name" value="WH_DNA-bd_sf"/>
</dbReference>
<keyword evidence="2 6" id="KW-0238">DNA-binding</keyword>